<evidence type="ECO:0000313" key="3">
    <source>
        <dbReference type="Proteomes" id="UP000499080"/>
    </source>
</evidence>
<organism evidence="2 3">
    <name type="scientific">Araneus ventricosus</name>
    <name type="common">Orbweaver spider</name>
    <name type="synonym">Epeira ventricosa</name>
    <dbReference type="NCBI Taxonomy" id="182803"/>
    <lineage>
        <taxon>Eukaryota</taxon>
        <taxon>Metazoa</taxon>
        <taxon>Ecdysozoa</taxon>
        <taxon>Arthropoda</taxon>
        <taxon>Chelicerata</taxon>
        <taxon>Arachnida</taxon>
        <taxon>Araneae</taxon>
        <taxon>Araneomorphae</taxon>
        <taxon>Entelegynae</taxon>
        <taxon>Araneoidea</taxon>
        <taxon>Araneidae</taxon>
        <taxon>Araneus</taxon>
    </lineage>
</organism>
<protein>
    <submittedName>
        <fullName evidence="2">Uncharacterized protein</fullName>
    </submittedName>
</protein>
<feature type="region of interest" description="Disordered" evidence="1">
    <location>
        <begin position="23"/>
        <end position="46"/>
    </location>
</feature>
<proteinExistence type="predicted"/>
<name>A0A4Y2F244_ARAVE</name>
<gene>
    <name evidence="2" type="ORF">AVEN_131476_1</name>
</gene>
<evidence type="ECO:0000256" key="1">
    <source>
        <dbReference type="SAM" id="MobiDB-lite"/>
    </source>
</evidence>
<accession>A0A4Y2F244</accession>
<sequence length="167" mass="18284">MELSTVVKCIGNASLAAYASTTHSLSDDGQGGPTRDGGPPSLWRETPGEQSRIIERLQTPRTNSIGQCSCAPRFLFEISGDRKRPSPDSWWIGPCPPADHLIGFPLPPSPCFVLKGSGFYDLKATSVYFLKAVVFNARKVCFSVEMAFPPRSFPFIQEQSKLYPKAA</sequence>
<reference evidence="2 3" key="1">
    <citation type="journal article" date="2019" name="Sci. Rep.">
        <title>Orb-weaving spider Araneus ventricosus genome elucidates the spidroin gene catalogue.</title>
        <authorList>
            <person name="Kono N."/>
            <person name="Nakamura H."/>
            <person name="Ohtoshi R."/>
            <person name="Moran D.A.P."/>
            <person name="Shinohara A."/>
            <person name="Yoshida Y."/>
            <person name="Fujiwara M."/>
            <person name="Mori M."/>
            <person name="Tomita M."/>
            <person name="Arakawa K."/>
        </authorList>
    </citation>
    <scope>NUCLEOTIDE SEQUENCE [LARGE SCALE GENOMIC DNA]</scope>
</reference>
<evidence type="ECO:0000313" key="2">
    <source>
        <dbReference type="EMBL" id="GBM34386.1"/>
    </source>
</evidence>
<keyword evidence="3" id="KW-1185">Reference proteome</keyword>
<dbReference type="Proteomes" id="UP000499080">
    <property type="component" value="Unassembled WGS sequence"/>
</dbReference>
<dbReference type="AlphaFoldDB" id="A0A4Y2F244"/>
<dbReference type="EMBL" id="BGPR01000758">
    <property type="protein sequence ID" value="GBM34386.1"/>
    <property type="molecule type" value="Genomic_DNA"/>
</dbReference>
<comment type="caution">
    <text evidence="2">The sequence shown here is derived from an EMBL/GenBank/DDBJ whole genome shotgun (WGS) entry which is preliminary data.</text>
</comment>